<evidence type="ECO:0000313" key="3">
    <source>
        <dbReference type="Proteomes" id="UP000831327"/>
    </source>
</evidence>
<dbReference type="InterPro" id="IPR051531">
    <property type="entry name" value="N-acetyltransferase"/>
</dbReference>
<sequence length="183" mass="20657">MQRGGEGASLSAPPLRRCMRIETARLILRSPRLEDVPALFAFLGDPAAMAYTHVDGSLRACRHRIAVHEYRRRHDGHAPWTIATKPDGRLIGWGGLYVDPFEPGWGVEVGYFFHPDAWGRGFASELVRACLDHADRVLDLPELRAFAHPANAGSRRVLAKAGFAQQRYIPEMNRFLFSRRRPD</sequence>
<name>A0ABM7Y0R5_9PROT</name>
<dbReference type="InterPro" id="IPR016181">
    <property type="entry name" value="Acyl_CoA_acyltransferase"/>
</dbReference>
<protein>
    <submittedName>
        <fullName evidence="2">N-acetyltransferase</fullName>
    </submittedName>
</protein>
<accession>A0ABM7Y0R5</accession>
<evidence type="ECO:0000259" key="1">
    <source>
        <dbReference type="PROSITE" id="PS51186"/>
    </source>
</evidence>
<dbReference type="Proteomes" id="UP000831327">
    <property type="component" value="Chromosome"/>
</dbReference>
<feature type="domain" description="N-acetyltransferase" evidence="1">
    <location>
        <begin position="26"/>
        <end position="182"/>
    </location>
</feature>
<dbReference type="PANTHER" id="PTHR43792:SF1">
    <property type="entry name" value="N-ACETYLTRANSFERASE DOMAIN-CONTAINING PROTEIN"/>
    <property type="match status" value="1"/>
</dbReference>
<dbReference type="SUPFAM" id="SSF55729">
    <property type="entry name" value="Acyl-CoA N-acyltransferases (Nat)"/>
    <property type="match status" value="1"/>
</dbReference>
<keyword evidence="3" id="KW-1185">Reference proteome</keyword>
<evidence type="ECO:0000313" key="2">
    <source>
        <dbReference type="EMBL" id="BDG71394.1"/>
    </source>
</evidence>
<gene>
    <name evidence="2" type="ORF">Rmf_13230</name>
</gene>
<dbReference type="EMBL" id="AP025637">
    <property type="protein sequence ID" value="BDG71394.1"/>
    <property type="molecule type" value="Genomic_DNA"/>
</dbReference>
<dbReference type="Gene3D" id="3.40.630.30">
    <property type="match status" value="1"/>
</dbReference>
<organism evidence="2 3">
    <name type="scientific">Roseomonas fluvialis</name>
    <dbReference type="NCBI Taxonomy" id="1750527"/>
    <lineage>
        <taxon>Bacteria</taxon>
        <taxon>Pseudomonadati</taxon>
        <taxon>Pseudomonadota</taxon>
        <taxon>Alphaproteobacteria</taxon>
        <taxon>Acetobacterales</taxon>
        <taxon>Roseomonadaceae</taxon>
        <taxon>Roseomonas</taxon>
    </lineage>
</organism>
<reference evidence="2 3" key="1">
    <citation type="journal article" date="2016" name="Microbes Environ.">
        <title>Phylogenetically diverse aerobic anoxygenic phototrophic bacteria isolated from epilithic biofilms in Tama river, Japan.</title>
        <authorList>
            <person name="Hirose S."/>
            <person name="Matsuura K."/>
            <person name="Haruta S."/>
        </authorList>
    </citation>
    <scope>NUCLEOTIDE SEQUENCE [LARGE SCALE GENOMIC DNA]</scope>
    <source>
        <strain evidence="2 3">S08</strain>
    </source>
</reference>
<proteinExistence type="predicted"/>
<dbReference type="PROSITE" id="PS51186">
    <property type="entry name" value="GNAT"/>
    <property type="match status" value="1"/>
</dbReference>
<dbReference type="CDD" id="cd04301">
    <property type="entry name" value="NAT_SF"/>
    <property type="match status" value="1"/>
</dbReference>
<dbReference type="InterPro" id="IPR000182">
    <property type="entry name" value="GNAT_dom"/>
</dbReference>
<dbReference type="PANTHER" id="PTHR43792">
    <property type="entry name" value="GNAT FAMILY, PUTATIVE (AFU_ORTHOLOGUE AFUA_3G00765)-RELATED-RELATED"/>
    <property type="match status" value="1"/>
</dbReference>
<dbReference type="Pfam" id="PF13302">
    <property type="entry name" value="Acetyltransf_3"/>
    <property type="match status" value="1"/>
</dbReference>